<evidence type="ECO:0000256" key="4">
    <source>
        <dbReference type="ARBA" id="ARBA00022833"/>
    </source>
</evidence>
<evidence type="ECO:0000256" key="6">
    <source>
        <dbReference type="SAM" id="Coils"/>
    </source>
</evidence>
<dbReference type="Proteomes" id="UP000053660">
    <property type="component" value="Unassembled WGS sequence"/>
</dbReference>
<keyword evidence="4" id="KW-0862">Zinc</keyword>
<keyword evidence="2" id="KW-0677">Repeat</keyword>
<evidence type="ECO:0000259" key="8">
    <source>
        <dbReference type="PROSITE" id="PS50157"/>
    </source>
</evidence>
<keyword evidence="3 5" id="KW-0863">Zinc-finger</keyword>
<dbReference type="Gene3D" id="3.30.160.60">
    <property type="entry name" value="Classic Zinc Finger"/>
    <property type="match status" value="3"/>
</dbReference>
<dbReference type="OrthoDB" id="3437960at2759"/>
<dbReference type="GO" id="GO:0008270">
    <property type="term" value="F:zinc ion binding"/>
    <property type="evidence" value="ECO:0007669"/>
    <property type="project" value="UniProtKB-KW"/>
</dbReference>
<dbReference type="Pfam" id="PF00096">
    <property type="entry name" value="zf-C2H2"/>
    <property type="match status" value="3"/>
</dbReference>
<dbReference type="PANTHER" id="PTHR24379:SF121">
    <property type="entry name" value="C2H2-TYPE DOMAIN-CONTAINING PROTEIN"/>
    <property type="match status" value="1"/>
</dbReference>
<dbReference type="InterPro" id="IPR036236">
    <property type="entry name" value="Znf_C2H2_sf"/>
</dbReference>
<dbReference type="SUPFAM" id="SSF57667">
    <property type="entry name" value="beta-beta-alpha zinc fingers"/>
    <property type="match status" value="1"/>
</dbReference>
<evidence type="ECO:0000256" key="3">
    <source>
        <dbReference type="ARBA" id="ARBA00022771"/>
    </source>
</evidence>
<dbReference type="SMART" id="SM00355">
    <property type="entry name" value="ZnF_C2H2"/>
    <property type="match status" value="7"/>
</dbReference>
<keyword evidence="1" id="KW-0479">Metal-binding</keyword>
<accession>A0A0B1TFF3</accession>
<dbReference type="FunFam" id="3.30.160.60:FF:000100">
    <property type="entry name" value="Zinc finger 45-like"/>
    <property type="match status" value="1"/>
</dbReference>
<dbReference type="FunFam" id="3.30.160.60:FF:002343">
    <property type="entry name" value="Zinc finger protein 33A"/>
    <property type="match status" value="1"/>
</dbReference>
<feature type="region of interest" description="Disordered" evidence="7">
    <location>
        <begin position="108"/>
        <end position="159"/>
    </location>
</feature>
<keyword evidence="10" id="KW-1185">Reference proteome</keyword>
<dbReference type="InterPro" id="IPR013087">
    <property type="entry name" value="Znf_C2H2_type"/>
</dbReference>
<feature type="coiled-coil region" evidence="6">
    <location>
        <begin position="12"/>
        <end position="53"/>
    </location>
</feature>
<evidence type="ECO:0000313" key="10">
    <source>
        <dbReference type="Proteomes" id="UP000053660"/>
    </source>
</evidence>
<name>A0A0B1TFF3_OESDE</name>
<evidence type="ECO:0000313" key="9">
    <source>
        <dbReference type="EMBL" id="KHJ94547.1"/>
    </source>
</evidence>
<evidence type="ECO:0000256" key="7">
    <source>
        <dbReference type="SAM" id="MobiDB-lite"/>
    </source>
</evidence>
<dbReference type="PROSITE" id="PS50157">
    <property type="entry name" value="ZINC_FINGER_C2H2_2"/>
    <property type="match status" value="3"/>
</dbReference>
<sequence length="525" mass="60338">MDHVDPARELHAIVWEAAYAEENRKREELERKIQSLEAELATVKQQAIWKEKEMELLRLLLKSPSGPSLSSEKPLHCVSCNCSKCGRFDVFIILSFRYSFNLSSFSSYRVRSSDGNSMRGEEESGLSDQDNDASSKTSFTEEMKQELSSEAPSPVNPTAQQPQNLLLGIAQYILCQLCPEQAPDIKVMEDHFLRTHVNKEKRNCEACPSEDQPDLIQHMRRHTNRYSYRVRSSDGNNMRGEEESGLSDQDNDASSKTSFTEEMKQELSSEAPSPVNPTAQQPQNLLLGIAQYILCQLCPEQAPDIKVMEDHFLRTHVNKEKRNCEACPSEDQPDLIQHMRRHTNRIYACEYCGKRGRRNYLKAHIRTHTGEKPFSCETCGRSFADGSTLRRHRLVHSGEKKHSCPICGRGIARKDNVKTHIRSHGVYKLVPFKVITYLRVTITDECGSWHERRVEQSTFSVGRNPVNYLFASDNANIYYERLRETQLCILEKMARPNETFGVEMARLNKLVSIFRFPKRHASRFI</sequence>
<feature type="compositionally biased region" description="Polar residues" evidence="7">
    <location>
        <begin position="268"/>
        <end position="278"/>
    </location>
</feature>
<dbReference type="PROSITE" id="PS00028">
    <property type="entry name" value="ZINC_FINGER_C2H2_1"/>
    <property type="match status" value="2"/>
</dbReference>
<organism evidence="9 10">
    <name type="scientific">Oesophagostomum dentatum</name>
    <name type="common">Nodular worm</name>
    <dbReference type="NCBI Taxonomy" id="61180"/>
    <lineage>
        <taxon>Eukaryota</taxon>
        <taxon>Metazoa</taxon>
        <taxon>Ecdysozoa</taxon>
        <taxon>Nematoda</taxon>
        <taxon>Chromadorea</taxon>
        <taxon>Rhabditida</taxon>
        <taxon>Rhabditina</taxon>
        <taxon>Rhabditomorpha</taxon>
        <taxon>Strongyloidea</taxon>
        <taxon>Strongylidae</taxon>
        <taxon>Oesophagostomum</taxon>
    </lineage>
</organism>
<evidence type="ECO:0000256" key="5">
    <source>
        <dbReference type="PROSITE-ProRule" id="PRU00042"/>
    </source>
</evidence>
<gene>
    <name evidence="9" type="ORF">OESDEN_05517</name>
</gene>
<protein>
    <submittedName>
        <fullName evidence="9">Zinc finger, C2H2 type</fullName>
    </submittedName>
</protein>
<feature type="domain" description="C2H2-type" evidence="8">
    <location>
        <begin position="374"/>
        <end position="401"/>
    </location>
</feature>
<dbReference type="AlphaFoldDB" id="A0A0B1TFF3"/>
<dbReference type="EMBL" id="KN550288">
    <property type="protein sequence ID" value="KHJ94547.1"/>
    <property type="molecule type" value="Genomic_DNA"/>
</dbReference>
<feature type="domain" description="C2H2-type" evidence="8">
    <location>
        <begin position="347"/>
        <end position="373"/>
    </location>
</feature>
<proteinExistence type="predicted"/>
<dbReference type="PANTHER" id="PTHR24379">
    <property type="entry name" value="KRAB AND ZINC FINGER DOMAIN-CONTAINING"/>
    <property type="match status" value="1"/>
</dbReference>
<evidence type="ECO:0000256" key="1">
    <source>
        <dbReference type="ARBA" id="ARBA00022723"/>
    </source>
</evidence>
<feature type="compositionally biased region" description="Polar residues" evidence="7">
    <location>
        <begin position="148"/>
        <end position="159"/>
    </location>
</feature>
<evidence type="ECO:0000256" key="2">
    <source>
        <dbReference type="ARBA" id="ARBA00022737"/>
    </source>
</evidence>
<feature type="domain" description="C2H2-type" evidence="8">
    <location>
        <begin position="402"/>
        <end position="429"/>
    </location>
</feature>
<keyword evidence="6" id="KW-0175">Coiled coil</keyword>
<reference evidence="9 10" key="1">
    <citation type="submission" date="2014-03" db="EMBL/GenBank/DDBJ databases">
        <title>Draft genome of the hookworm Oesophagostomum dentatum.</title>
        <authorList>
            <person name="Mitreva M."/>
        </authorList>
    </citation>
    <scope>NUCLEOTIDE SEQUENCE [LARGE SCALE GENOMIC DNA]</scope>
    <source>
        <strain evidence="9 10">OD-Hann</strain>
    </source>
</reference>
<feature type="region of interest" description="Disordered" evidence="7">
    <location>
        <begin position="227"/>
        <end position="278"/>
    </location>
</feature>